<evidence type="ECO:0000313" key="3">
    <source>
        <dbReference type="Proteomes" id="UP000320338"/>
    </source>
</evidence>
<dbReference type="AlphaFoldDB" id="A0A4Y3WMC5"/>
<dbReference type="Proteomes" id="UP000320338">
    <property type="component" value="Unassembled WGS sequence"/>
</dbReference>
<dbReference type="OrthoDB" id="4833278at2"/>
<comment type="caution">
    <text evidence="2">The sequence shown here is derived from an EMBL/GenBank/DDBJ whole genome shotgun (WGS) entry which is preliminary data.</text>
</comment>
<dbReference type="RefSeq" id="WP_141278475.1">
    <property type="nucleotide sequence ID" value="NZ_BAAARZ010000004.1"/>
</dbReference>
<protein>
    <recommendedName>
        <fullName evidence="1">STAS domain-containing protein</fullName>
    </recommendedName>
</protein>
<gene>
    <name evidence="2" type="ORF">PHY01_22280</name>
</gene>
<dbReference type="GO" id="GO:0043856">
    <property type="term" value="F:anti-sigma factor antagonist activity"/>
    <property type="evidence" value="ECO:0007669"/>
    <property type="project" value="TreeGrafter"/>
</dbReference>
<dbReference type="InterPro" id="IPR036513">
    <property type="entry name" value="STAS_dom_sf"/>
</dbReference>
<sequence>MTTLSLVGARHARGDDGVGHTAAVRLVRLRGEIDAFSAPFLRDDLRREVEARPALVAVDLSDLEFMGVAGLNVLIEVRQLADERGTALMLVGSPSPPVERLLGLIGWTVVDEPVRSSRGDHRRTP</sequence>
<dbReference type="CDD" id="cd07043">
    <property type="entry name" value="STAS_anti-anti-sigma_factors"/>
    <property type="match status" value="1"/>
</dbReference>
<organism evidence="2 3">
    <name type="scientific">Pseudonocardia hydrocarbonoxydans</name>
    <dbReference type="NCBI Taxonomy" id="76726"/>
    <lineage>
        <taxon>Bacteria</taxon>
        <taxon>Bacillati</taxon>
        <taxon>Actinomycetota</taxon>
        <taxon>Actinomycetes</taxon>
        <taxon>Pseudonocardiales</taxon>
        <taxon>Pseudonocardiaceae</taxon>
        <taxon>Pseudonocardia</taxon>
    </lineage>
</organism>
<dbReference type="EMBL" id="BJNG01000016">
    <property type="protein sequence ID" value="GEC19945.1"/>
    <property type="molecule type" value="Genomic_DNA"/>
</dbReference>
<evidence type="ECO:0000313" key="2">
    <source>
        <dbReference type="EMBL" id="GEC19945.1"/>
    </source>
</evidence>
<accession>A0A4Y3WMC5</accession>
<dbReference type="InterPro" id="IPR002645">
    <property type="entry name" value="STAS_dom"/>
</dbReference>
<dbReference type="SUPFAM" id="SSF52091">
    <property type="entry name" value="SpoIIaa-like"/>
    <property type="match status" value="1"/>
</dbReference>
<dbReference type="Gene3D" id="3.30.750.24">
    <property type="entry name" value="STAS domain"/>
    <property type="match status" value="1"/>
</dbReference>
<name>A0A4Y3WMC5_9PSEU</name>
<dbReference type="PANTHER" id="PTHR33495:SF2">
    <property type="entry name" value="ANTI-SIGMA FACTOR ANTAGONIST TM_1081-RELATED"/>
    <property type="match status" value="1"/>
</dbReference>
<proteinExistence type="predicted"/>
<reference evidence="2 3" key="1">
    <citation type="submission" date="2019-06" db="EMBL/GenBank/DDBJ databases">
        <title>Whole genome shotgun sequence of Pseudonocardia hydrocarbonoxydans NBRC 14498.</title>
        <authorList>
            <person name="Hosoyama A."/>
            <person name="Uohara A."/>
            <person name="Ohji S."/>
            <person name="Ichikawa N."/>
        </authorList>
    </citation>
    <scope>NUCLEOTIDE SEQUENCE [LARGE SCALE GENOMIC DNA]</scope>
    <source>
        <strain evidence="2 3">NBRC 14498</strain>
    </source>
</reference>
<feature type="domain" description="STAS" evidence="1">
    <location>
        <begin position="24"/>
        <end position="106"/>
    </location>
</feature>
<dbReference type="PANTHER" id="PTHR33495">
    <property type="entry name" value="ANTI-SIGMA FACTOR ANTAGONIST TM_1081-RELATED-RELATED"/>
    <property type="match status" value="1"/>
</dbReference>
<dbReference type="Pfam" id="PF01740">
    <property type="entry name" value="STAS"/>
    <property type="match status" value="1"/>
</dbReference>
<keyword evidence="3" id="KW-1185">Reference proteome</keyword>
<dbReference type="PROSITE" id="PS50801">
    <property type="entry name" value="STAS"/>
    <property type="match status" value="1"/>
</dbReference>
<evidence type="ECO:0000259" key="1">
    <source>
        <dbReference type="PROSITE" id="PS50801"/>
    </source>
</evidence>